<dbReference type="Proteomes" id="UP000030665">
    <property type="component" value="Unassembled WGS sequence"/>
</dbReference>
<gene>
    <name evidence="2" type="ORF">TTRE_0000015901</name>
</gene>
<keyword evidence="1" id="KW-0812">Transmembrane</keyword>
<reference evidence="2" key="1">
    <citation type="submission" date="2014-01" db="EMBL/GenBank/DDBJ databases">
        <authorList>
            <person name="Aslett M."/>
        </authorList>
    </citation>
    <scope>NUCLEOTIDE SEQUENCE</scope>
</reference>
<protein>
    <submittedName>
        <fullName evidence="2">Uncharacterized protein</fullName>
    </submittedName>
</protein>
<keyword evidence="1" id="KW-1133">Transmembrane helix</keyword>
<evidence type="ECO:0000313" key="3">
    <source>
        <dbReference type="Proteomes" id="UP000030665"/>
    </source>
</evidence>
<feature type="transmembrane region" description="Helical" evidence="1">
    <location>
        <begin position="25"/>
        <end position="43"/>
    </location>
</feature>
<dbReference type="AlphaFoldDB" id="A0A077YZU5"/>
<dbReference type="EMBL" id="HG805811">
    <property type="protein sequence ID" value="CDW51900.1"/>
    <property type="molecule type" value="Genomic_DNA"/>
</dbReference>
<reference evidence="2" key="2">
    <citation type="submission" date="2014-03" db="EMBL/GenBank/DDBJ databases">
        <title>The whipworm genome and dual-species transcriptomics of an intimate host-pathogen interaction.</title>
        <authorList>
            <person name="Foth B.J."/>
            <person name="Tsai I.J."/>
            <person name="Reid A.J."/>
            <person name="Bancroft A.J."/>
            <person name="Nichol S."/>
            <person name="Tracey A."/>
            <person name="Holroyd N."/>
            <person name="Cotton J.A."/>
            <person name="Stanley E.J."/>
            <person name="Zarowiecki M."/>
            <person name="Liu J.Z."/>
            <person name="Huckvale T."/>
            <person name="Cooper P.J."/>
            <person name="Grencis R.K."/>
            <person name="Berriman M."/>
        </authorList>
    </citation>
    <scope>NUCLEOTIDE SEQUENCE [LARGE SCALE GENOMIC DNA]</scope>
</reference>
<accession>A0A077YZU5</accession>
<evidence type="ECO:0000313" key="2">
    <source>
        <dbReference type="EMBL" id="CDW51900.1"/>
    </source>
</evidence>
<name>A0A077YZU5_TRITR</name>
<keyword evidence="3" id="KW-1185">Reference proteome</keyword>
<keyword evidence="1" id="KW-0472">Membrane</keyword>
<sequence>MEDISDSPCGRCEVLPVSHREQRRIAELAVLASWVLLFAHWFTVQLVSSVNRKAEVDKKGTGERKTNLMIWQRVLWETAGAAFQQGICFEKLWLL</sequence>
<proteinExistence type="predicted"/>
<evidence type="ECO:0000256" key="1">
    <source>
        <dbReference type="SAM" id="Phobius"/>
    </source>
</evidence>
<organism evidence="2 3">
    <name type="scientific">Trichuris trichiura</name>
    <name type="common">Whipworm</name>
    <name type="synonym">Trichocephalus trichiurus</name>
    <dbReference type="NCBI Taxonomy" id="36087"/>
    <lineage>
        <taxon>Eukaryota</taxon>
        <taxon>Metazoa</taxon>
        <taxon>Ecdysozoa</taxon>
        <taxon>Nematoda</taxon>
        <taxon>Enoplea</taxon>
        <taxon>Dorylaimia</taxon>
        <taxon>Trichinellida</taxon>
        <taxon>Trichuridae</taxon>
        <taxon>Trichuris</taxon>
    </lineage>
</organism>